<reference evidence="1" key="1">
    <citation type="submission" date="2019-01" db="EMBL/GenBank/DDBJ databases">
        <title>Draft genome sequences of three monokaryotic isolates of the white-rot basidiomycete fungus Dichomitus squalens.</title>
        <authorList>
            <consortium name="DOE Joint Genome Institute"/>
            <person name="Lopez S.C."/>
            <person name="Andreopoulos B."/>
            <person name="Pangilinan J."/>
            <person name="Lipzen A."/>
            <person name="Riley R."/>
            <person name="Ahrendt S."/>
            <person name="Ng V."/>
            <person name="Barry K."/>
            <person name="Daum C."/>
            <person name="Grigoriev I.V."/>
            <person name="Hilden K.S."/>
            <person name="Makela M.R."/>
            <person name="de Vries R.P."/>
        </authorList>
    </citation>
    <scope>NUCLEOTIDE SEQUENCE [LARGE SCALE GENOMIC DNA]</scope>
    <source>
        <strain evidence="1">OM18370.1</strain>
    </source>
</reference>
<sequence length="69" mass="7746">MFDFRTLQGTLSRLPVSVKPPAMPIDEELGSIGQTGYYEGWTECADALRERDEDNVKAMSDELDAFLAF</sequence>
<name>A0A4Q9MF29_9APHY</name>
<protein>
    <submittedName>
        <fullName evidence="1">Uncharacterized protein</fullName>
    </submittedName>
</protein>
<dbReference type="EMBL" id="ML143454">
    <property type="protein sequence ID" value="TBU25879.1"/>
    <property type="molecule type" value="Genomic_DNA"/>
</dbReference>
<dbReference type="AlphaFoldDB" id="A0A4Q9MF29"/>
<accession>A0A4Q9MF29</accession>
<evidence type="ECO:0000313" key="1">
    <source>
        <dbReference type="EMBL" id="TBU25879.1"/>
    </source>
</evidence>
<gene>
    <name evidence="1" type="ORF">BD311DRAFT_699622</name>
</gene>
<feature type="non-terminal residue" evidence="1">
    <location>
        <position position="69"/>
    </location>
</feature>
<proteinExistence type="predicted"/>
<dbReference type="Proteomes" id="UP000292957">
    <property type="component" value="Unassembled WGS sequence"/>
</dbReference>
<organism evidence="1">
    <name type="scientific">Dichomitus squalens</name>
    <dbReference type="NCBI Taxonomy" id="114155"/>
    <lineage>
        <taxon>Eukaryota</taxon>
        <taxon>Fungi</taxon>
        <taxon>Dikarya</taxon>
        <taxon>Basidiomycota</taxon>
        <taxon>Agaricomycotina</taxon>
        <taxon>Agaricomycetes</taxon>
        <taxon>Polyporales</taxon>
        <taxon>Polyporaceae</taxon>
        <taxon>Dichomitus</taxon>
    </lineage>
</organism>